<feature type="region of interest" description="Disordered" evidence="1">
    <location>
        <begin position="22"/>
        <end position="47"/>
    </location>
</feature>
<dbReference type="AlphaFoldDB" id="A0A1M5QFN1"/>
<feature type="signal peptide" evidence="2">
    <location>
        <begin position="1"/>
        <end position="26"/>
    </location>
</feature>
<dbReference type="Proteomes" id="UP000190675">
    <property type="component" value="Chromosome I"/>
</dbReference>
<evidence type="ECO:0000313" key="3">
    <source>
        <dbReference type="EMBL" id="SHH12748.1"/>
    </source>
</evidence>
<keyword evidence="2" id="KW-0732">Signal</keyword>
<dbReference type="EMBL" id="LT670818">
    <property type="protein sequence ID" value="SHH12748.1"/>
    <property type="molecule type" value="Genomic_DNA"/>
</dbReference>
<feature type="chain" id="PRO_5013042143" description="Secreted protein" evidence="2">
    <location>
        <begin position="27"/>
        <end position="97"/>
    </location>
</feature>
<evidence type="ECO:0008006" key="5">
    <source>
        <dbReference type="Google" id="ProtNLM"/>
    </source>
</evidence>
<accession>A0A1M5QFN1</accession>
<evidence type="ECO:0000313" key="4">
    <source>
        <dbReference type="Proteomes" id="UP000190675"/>
    </source>
</evidence>
<proteinExistence type="predicted"/>
<sequence>MTRLNLLSAVALLAVILPLSTSSSLAQGPGPCTRPGNSAVGPEGPAMNSGQLMAGVGQCRRIGGWHDARRPYWRGAYGAYRRGPAPGWETTGFERDY</sequence>
<name>A0A1M5QFN1_9BRAD</name>
<evidence type="ECO:0000256" key="2">
    <source>
        <dbReference type="SAM" id="SignalP"/>
    </source>
</evidence>
<reference evidence="3 4" key="1">
    <citation type="submission" date="2016-11" db="EMBL/GenBank/DDBJ databases">
        <authorList>
            <person name="Jaros S."/>
            <person name="Januszkiewicz K."/>
            <person name="Wedrychowicz H."/>
        </authorList>
    </citation>
    <scope>NUCLEOTIDE SEQUENCE [LARGE SCALE GENOMIC DNA]</scope>
    <source>
        <strain evidence="3 4">GAS242</strain>
    </source>
</reference>
<organism evidence="3 4">
    <name type="scientific">Bradyrhizobium erythrophlei</name>
    <dbReference type="NCBI Taxonomy" id="1437360"/>
    <lineage>
        <taxon>Bacteria</taxon>
        <taxon>Pseudomonadati</taxon>
        <taxon>Pseudomonadota</taxon>
        <taxon>Alphaproteobacteria</taxon>
        <taxon>Hyphomicrobiales</taxon>
        <taxon>Nitrobacteraceae</taxon>
        <taxon>Bradyrhizobium</taxon>
    </lineage>
</organism>
<gene>
    <name evidence="3" type="ORF">SAMN05444169_5897</name>
</gene>
<protein>
    <recommendedName>
        <fullName evidence="5">Secreted protein</fullName>
    </recommendedName>
</protein>
<evidence type="ECO:0000256" key="1">
    <source>
        <dbReference type="SAM" id="MobiDB-lite"/>
    </source>
</evidence>